<dbReference type="PANTHER" id="PTHR41259">
    <property type="entry name" value="DOUBLE-STRAND BREAK REPAIR RAD50 ATPASE, PUTATIVE-RELATED"/>
    <property type="match status" value="1"/>
</dbReference>
<dbReference type="PANTHER" id="PTHR41259:SF1">
    <property type="entry name" value="DOUBLE-STRAND BREAK REPAIR RAD50 ATPASE, PUTATIVE-RELATED"/>
    <property type="match status" value="1"/>
</dbReference>
<evidence type="ECO:0000259" key="3">
    <source>
        <dbReference type="Pfam" id="PF13514"/>
    </source>
</evidence>
<dbReference type="Gene3D" id="3.40.50.300">
    <property type="entry name" value="P-loop containing nucleotide triphosphate hydrolases"/>
    <property type="match status" value="2"/>
</dbReference>
<accession>A0ABY5BRM3</accession>
<organism evidence="4 5">
    <name type="scientific">Fructilactobacillus hinvesii</name>
    <dbReference type="NCBI Taxonomy" id="2940300"/>
    <lineage>
        <taxon>Bacteria</taxon>
        <taxon>Bacillati</taxon>
        <taxon>Bacillota</taxon>
        <taxon>Bacilli</taxon>
        <taxon>Lactobacillales</taxon>
        <taxon>Lactobacillaceae</taxon>
        <taxon>Fructilactobacillus</taxon>
    </lineage>
</organism>
<name>A0ABY5BRM3_9LACO</name>
<feature type="coiled-coil region" evidence="1">
    <location>
        <begin position="270"/>
        <end position="350"/>
    </location>
</feature>
<reference evidence="4" key="1">
    <citation type="submission" date="2022-05" db="EMBL/GenBank/DDBJ databases">
        <authorList>
            <person name="Oliphant S.A."/>
            <person name="Watson-Haigh N.S."/>
            <person name="Sumby K.M."/>
            <person name="Gardner J.M."/>
            <person name="Jiranek V."/>
        </authorList>
    </citation>
    <scope>NUCLEOTIDE SEQUENCE</scope>
    <source>
        <strain evidence="4">KI11_C11</strain>
    </source>
</reference>
<dbReference type="InterPro" id="IPR038734">
    <property type="entry name" value="YhaN_AAA"/>
</dbReference>
<evidence type="ECO:0000313" key="5">
    <source>
        <dbReference type="Proteomes" id="UP001057025"/>
    </source>
</evidence>
<proteinExistence type="predicted"/>
<feature type="domain" description="YhaN AAA" evidence="3">
    <location>
        <begin position="1"/>
        <end position="200"/>
    </location>
</feature>
<keyword evidence="5" id="KW-1185">Reference proteome</keyword>
<dbReference type="Pfam" id="PF13514">
    <property type="entry name" value="AAA_27"/>
    <property type="match status" value="1"/>
</dbReference>
<keyword evidence="2" id="KW-0472">Membrane</keyword>
<dbReference type="Proteomes" id="UP001057025">
    <property type="component" value="Chromosome"/>
</dbReference>
<protein>
    <submittedName>
        <fullName evidence="4">AAA family ATPase</fullName>
    </submittedName>
</protein>
<keyword evidence="2" id="KW-1133">Transmembrane helix</keyword>
<dbReference type="EMBL" id="CP097118">
    <property type="protein sequence ID" value="USS87615.1"/>
    <property type="molecule type" value="Genomic_DNA"/>
</dbReference>
<keyword evidence="1" id="KW-0175">Coiled coil</keyword>
<gene>
    <name evidence="4" type="ORF">M3M39_05695</name>
</gene>
<feature type="coiled-coil region" evidence="1">
    <location>
        <begin position="180"/>
        <end position="238"/>
    </location>
</feature>
<dbReference type="RefSeq" id="WP_252796906.1">
    <property type="nucleotide sequence ID" value="NZ_CP097118.1"/>
</dbReference>
<evidence type="ECO:0000256" key="2">
    <source>
        <dbReference type="SAM" id="Phobius"/>
    </source>
</evidence>
<feature type="transmembrane region" description="Helical" evidence="2">
    <location>
        <begin position="419"/>
        <end position="438"/>
    </location>
</feature>
<feature type="coiled-coil region" evidence="1">
    <location>
        <begin position="562"/>
        <end position="700"/>
    </location>
</feature>
<dbReference type="InterPro" id="IPR027417">
    <property type="entry name" value="P-loop_NTPase"/>
</dbReference>
<keyword evidence="2" id="KW-0812">Transmembrane</keyword>
<evidence type="ECO:0000256" key="1">
    <source>
        <dbReference type="SAM" id="Coils"/>
    </source>
</evidence>
<evidence type="ECO:0000313" key="4">
    <source>
        <dbReference type="EMBL" id="USS87615.1"/>
    </source>
</evidence>
<dbReference type="SUPFAM" id="SSF52540">
    <property type="entry name" value="P-loop containing nucleoside triphosphate hydrolases"/>
    <property type="match status" value="2"/>
</dbReference>
<feature type="transmembrane region" description="Helical" evidence="2">
    <location>
        <begin position="396"/>
        <end position="414"/>
    </location>
</feature>
<sequence>MKIETIEVYNYGKLHNLHFQLANLQTIYGPNEAGKTTLINFIRDILFGFEHRQTTHPYAPKDKSQMGGKLTVTTPNGSLVIERVEGKNGGEVTLFDATGKVVPNDRLQQLLGPINRDVYDKLFYFDASAGEEIQKLTTTELEERIRRIGVVGINQWLGLEKEIQTQTGDLYKPRGKKPELNQKLQEHDNLEKEIQRAQTQYPEYLELTESLAQLETDIHSLQQQEATAQQELQQTYKEEQDWDEYQELTDLKQRNLTAQAGYRVSDWNQLQKLQAEIEVLTKNVNQQRKQVTTEQERTLSAQYQFYLQHQHQIDDLNAQLPQYQDQWQRQQNLQEQLKSETMRLQDDELETGGSASKPFTKADAQRVAQLLQQQMQLQNQVQPQTRQAPSPKEQRSPLLLILLGLGLIILGFVLGKFLFMLLGIVGLILIVYGGYLQFQPHTQRFSSVPEKTTPAKLQQVQAELQQIGAKYQITKVDPQLWLTTLQTSIKKRDHQWERVHQLQQQVNQLQEQLNGYLKHWQFLDSEVQLAGQSSEQQLRTVQQWLANLSDERQRQEQLDHRLHTDEQQLTQQAGELRQLQQQMQQELKQRQVQNLTEFKERLEQEQQHEQLRKRQLTLQQKFTPELVSRLQRFKDGAAIQTHSRKLKQQVQELHQQLNQLLQQQTVQQTKLQQISKDGTLAKLRQQQANLETKIVELAKQWLVLQLSHDWIEKVLNEASHGRFPKVQQLAEHYFAILTNQHYQQIRYQQKLEVVTGTGQRFKVQELSRGTMQQLYLALVLALTVSFSDEFPFPIIIDDGFADFDEIRRKHALELLQTLSQTTQIIYFTAQAHLLKVLPATNQIKLE</sequence>